<organism evidence="1">
    <name type="scientific">Salmonella typhimurium</name>
    <dbReference type="NCBI Taxonomy" id="90371"/>
    <lineage>
        <taxon>Bacteria</taxon>
        <taxon>Pseudomonadati</taxon>
        <taxon>Pseudomonadota</taxon>
        <taxon>Gammaproteobacteria</taxon>
        <taxon>Enterobacterales</taxon>
        <taxon>Enterobacteriaceae</taxon>
        <taxon>Salmonella</taxon>
    </lineage>
</organism>
<accession>A0A0H3VYR2</accession>
<geneLocation type="plasmid" evidence="1">
    <name>pHXY0908</name>
</geneLocation>
<reference evidence="1" key="1">
    <citation type="submission" date="2014-09" db="EMBL/GenBank/DDBJ databases">
        <title>Complete sequence of a oqxAB-harboring IncHI2 plasmid from a Salmonella Typhimurium strain.</title>
        <authorList>
            <person name="Li L.Jr."/>
            <person name="Sun J."/>
            <person name="Deng H."/>
            <person name="Liu Y."/>
        </authorList>
    </citation>
    <scope>NUCLEOTIDE SEQUENCE</scope>
    <source>
        <strain evidence="1">GDS147</strain>
        <plasmid evidence="1">pHXY0908</plasmid>
    </source>
</reference>
<proteinExistence type="predicted"/>
<sequence length="135" mass="15850">MGTDANRFIGRIKYQVLNLSDRLRLPRRNLFIELLCQPADLGRADFGATKNFDDIRDPAGTYSFDIHFGDGELESTLTAHAFLDAAGIKLHPANLWYFQEDFPGRKIEYWIIWIYQQTLLFSYENSREVHKTFWK</sequence>
<dbReference type="AlphaFoldDB" id="A0A0H3VYR2"/>
<protein>
    <submittedName>
        <fullName evidence="1">Uncharacterized protein</fullName>
    </submittedName>
</protein>
<evidence type="ECO:0000313" key="1">
    <source>
        <dbReference type="EMBL" id="AKG90148.1"/>
    </source>
</evidence>
<keyword evidence="1" id="KW-0614">Plasmid</keyword>
<name>A0A0H3VYR2_SALTM</name>
<dbReference type="EMBL" id="KM877269">
    <property type="protein sequence ID" value="AKG90148.1"/>
    <property type="molecule type" value="Genomic_DNA"/>
</dbReference>